<keyword evidence="4 7" id="KW-1133">Transmembrane helix</keyword>
<dbReference type="AlphaFoldDB" id="A0A380DS58"/>
<feature type="transmembrane region" description="Helical" evidence="7">
    <location>
        <begin position="85"/>
        <end position="106"/>
    </location>
</feature>
<evidence type="ECO:0000256" key="7">
    <source>
        <dbReference type="SAM" id="Phobius"/>
    </source>
</evidence>
<dbReference type="EMBL" id="UHAQ01000002">
    <property type="protein sequence ID" value="SUK42796.1"/>
    <property type="molecule type" value="Genomic_DNA"/>
</dbReference>
<dbReference type="GO" id="GO:0005886">
    <property type="term" value="C:plasma membrane"/>
    <property type="evidence" value="ECO:0007669"/>
    <property type="project" value="UniProtKB-SubCell"/>
</dbReference>
<dbReference type="SUPFAM" id="SSF82866">
    <property type="entry name" value="Multidrug efflux transporter AcrB transmembrane domain"/>
    <property type="match status" value="1"/>
</dbReference>
<comment type="subcellular location">
    <subcellularLocation>
        <location evidence="1">Cell membrane</location>
        <topology evidence="1">Multi-pass membrane protein</topology>
    </subcellularLocation>
</comment>
<dbReference type="PANTHER" id="PTHR33406">
    <property type="entry name" value="MEMBRANE PROTEIN MJ1562-RELATED"/>
    <property type="match status" value="1"/>
</dbReference>
<feature type="transmembrane region" description="Helical" evidence="7">
    <location>
        <begin position="143"/>
        <end position="163"/>
    </location>
</feature>
<evidence type="ECO:0000259" key="8">
    <source>
        <dbReference type="Pfam" id="PF03176"/>
    </source>
</evidence>
<organism evidence="9 10">
    <name type="scientific">Staphylococcus aureus</name>
    <dbReference type="NCBI Taxonomy" id="1280"/>
    <lineage>
        <taxon>Bacteria</taxon>
        <taxon>Bacillati</taxon>
        <taxon>Bacillota</taxon>
        <taxon>Bacilli</taxon>
        <taxon>Bacillales</taxon>
        <taxon>Staphylococcaceae</taxon>
        <taxon>Staphylococcus</taxon>
    </lineage>
</organism>
<feature type="coiled-coil region" evidence="6">
    <location>
        <begin position="363"/>
        <end position="390"/>
    </location>
</feature>
<dbReference type="PANTHER" id="PTHR33406:SF13">
    <property type="entry name" value="MEMBRANE PROTEIN YDFJ"/>
    <property type="match status" value="1"/>
</dbReference>
<evidence type="ECO:0000256" key="3">
    <source>
        <dbReference type="ARBA" id="ARBA00022692"/>
    </source>
</evidence>
<dbReference type="InterPro" id="IPR050545">
    <property type="entry name" value="Mycobact_MmpL"/>
</dbReference>
<evidence type="ECO:0000256" key="2">
    <source>
        <dbReference type="ARBA" id="ARBA00022475"/>
    </source>
</evidence>
<proteinExistence type="predicted"/>
<feature type="transmembrane region" description="Helical" evidence="7">
    <location>
        <begin position="227"/>
        <end position="247"/>
    </location>
</feature>
<keyword evidence="3 7" id="KW-0812">Transmembrane</keyword>
<keyword evidence="5 7" id="KW-0472">Membrane</keyword>
<evidence type="ECO:0000313" key="9">
    <source>
        <dbReference type="EMBL" id="SUK42796.1"/>
    </source>
</evidence>
<feature type="transmembrane region" description="Helical" evidence="7">
    <location>
        <begin position="112"/>
        <end position="131"/>
    </location>
</feature>
<keyword evidence="2" id="KW-1003">Cell membrane</keyword>
<dbReference type="InterPro" id="IPR004869">
    <property type="entry name" value="MMPL_dom"/>
</dbReference>
<evidence type="ECO:0000256" key="4">
    <source>
        <dbReference type="ARBA" id="ARBA00022989"/>
    </source>
</evidence>
<dbReference type="Gene3D" id="1.20.1640.10">
    <property type="entry name" value="Multidrug efflux transporter AcrB transmembrane domain"/>
    <property type="match status" value="1"/>
</dbReference>
<evidence type="ECO:0000256" key="5">
    <source>
        <dbReference type="ARBA" id="ARBA00023136"/>
    </source>
</evidence>
<reference evidence="9 10" key="1">
    <citation type="submission" date="2018-06" db="EMBL/GenBank/DDBJ databases">
        <authorList>
            <consortium name="Pathogen Informatics"/>
            <person name="Doyle S."/>
        </authorList>
    </citation>
    <scope>NUCLEOTIDE SEQUENCE [LARGE SCALE GENOMIC DNA]</scope>
    <source>
        <strain evidence="9 10">NCTC5664</strain>
    </source>
</reference>
<feature type="domain" description="Membrane transport protein MMPL" evidence="8">
    <location>
        <begin position="14"/>
        <end position="257"/>
    </location>
</feature>
<sequence length="392" mass="44313">MYKDIKDKKNVDIVTPPQMSKDNDYALMVVIPKQGPNAESTNDLVHNLRDYHKDAQDKYGFKTEISGQSVINIDMSKKLNEAIPLFATVIVVLAFFLLMIVFRSILIPLKAVLGFVLSLMATLGFTTFVMQDGFMKGLFGIETTGPMLAFLPVITIGILFGLAMDYEVFLMSRIHEEYSKTGDNDYSIKVGLKESGPVIVAAALIMFSVFFAFVFQEDVMIKSMGMALAFGVLFDAFVVRMMLIPALTKLFGKGSWYLPAWLNRIIPRVDIEGHALEKYKTVESQESEAKDSKETYDTTFKVYPQGATNVSKHQDVHGQDDARSIVLDDKTMALYQEVKQQTTNPLFLYDALMDYQNKHQLNSKQQATNIEQLNKNIEKLNQLLEKNLRNKS</sequence>
<protein>
    <submittedName>
        <fullName evidence="9">Antibiotic transport-associated protein</fullName>
    </submittedName>
</protein>
<gene>
    <name evidence="9" type="primary">mmpL8_2</name>
    <name evidence="9" type="ORF">NCTC5664_01214</name>
</gene>
<accession>A0A380DS58</accession>
<dbReference type="Pfam" id="PF03176">
    <property type="entry name" value="MMPL"/>
    <property type="match status" value="1"/>
</dbReference>
<keyword evidence="6" id="KW-0175">Coiled coil</keyword>
<evidence type="ECO:0000313" key="10">
    <source>
        <dbReference type="Proteomes" id="UP000254502"/>
    </source>
</evidence>
<feature type="transmembrane region" description="Helical" evidence="7">
    <location>
        <begin position="196"/>
        <end position="215"/>
    </location>
</feature>
<evidence type="ECO:0000256" key="6">
    <source>
        <dbReference type="SAM" id="Coils"/>
    </source>
</evidence>
<name>A0A380DS58_STAAU</name>
<dbReference type="Proteomes" id="UP000254502">
    <property type="component" value="Unassembled WGS sequence"/>
</dbReference>
<evidence type="ECO:0000256" key="1">
    <source>
        <dbReference type="ARBA" id="ARBA00004651"/>
    </source>
</evidence>